<organism evidence="10 11">
    <name type="scientific">Bradyrhizobium neotropicale</name>
    <dbReference type="NCBI Taxonomy" id="1497615"/>
    <lineage>
        <taxon>Bacteria</taxon>
        <taxon>Pseudomonadati</taxon>
        <taxon>Pseudomonadota</taxon>
        <taxon>Alphaproteobacteria</taxon>
        <taxon>Hyphomicrobiales</taxon>
        <taxon>Nitrobacteraceae</taxon>
        <taxon>Bradyrhizobium</taxon>
    </lineage>
</organism>
<evidence type="ECO:0000256" key="5">
    <source>
        <dbReference type="ARBA" id="ARBA00022964"/>
    </source>
</evidence>
<feature type="domain" description="VOC" evidence="9">
    <location>
        <begin position="139"/>
        <end position="252"/>
    </location>
</feature>
<evidence type="ECO:0000259" key="9">
    <source>
        <dbReference type="PROSITE" id="PS51819"/>
    </source>
</evidence>
<accession>A0A176YKZ2</accession>
<sequence length="301" mass="34109">MTTQAPVARFTRLRHATFRSPDSERLLDYYRGVIGLGVIGRDGDRIFLACDSEQLSLVIEPGEAALTSIAFEISSNVEMEALAAALKRADLRTELRSDPLPGISRLLSFIDPEGTRFELIQGWTPTPAQERIGALAVTKLGHVALRTPDPLAASEFYANVMGLRVSDWVEDRFVFMRSGYEHHTLNFALAPERSLHHLAFELRGASHMQQACDHLARHKLNILWGPVRHGPGHNTAIYHRNPDGHLIELFFDLDRMIDEELGYFDPRPWHRDRPQRPKVWVGLPRDVWGLPPSPECVEFAR</sequence>
<keyword evidence="5 8" id="KW-0223">Dioxygenase</keyword>
<evidence type="ECO:0000256" key="3">
    <source>
        <dbReference type="ARBA" id="ARBA00022723"/>
    </source>
</evidence>
<gene>
    <name evidence="10" type="ORF">AXW67_32170</name>
</gene>
<keyword evidence="11" id="KW-1185">Reference proteome</keyword>
<comment type="cofactor">
    <cofactor evidence="1 8">
        <name>Fe(2+)</name>
        <dbReference type="ChEBI" id="CHEBI:29033"/>
    </cofactor>
</comment>
<dbReference type="CDD" id="cd08343">
    <property type="entry name" value="ED_TypeI_classII_C"/>
    <property type="match status" value="1"/>
</dbReference>
<dbReference type="GO" id="GO:0051213">
    <property type="term" value="F:dioxygenase activity"/>
    <property type="evidence" value="ECO:0007669"/>
    <property type="project" value="UniProtKB-KW"/>
</dbReference>
<evidence type="ECO:0000256" key="4">
    <source>
        <dbReference type="ARBA" id="ARBA00022797"/>
    </source>
</evidence>
<dbReference type="PANTHER" id="PTHR43048">
    <property type="entry name" value="METHYLMALONYL-COA EPIMERASE"/>
    <property type="match status" value="1"/>
</dbReference>
<dbReference type="Gene3D" id="3.10.180.10">
    <property type="entry name" value="2,3-Dihydroxybiphenyl 1,2-Dioxygenase, domain 1"/>
    <property type="match status" value="2"/>
</dbReference>
<dbReference type="GO" id="GO:0008198">
    <property type="term" value="F:ferrous iron binding"/>
    <property type="evidence" value="ECO:0007669"/>
    <property type="project" value="InterPro"/>
</dbReference>
<evidence type="ECO:0000256" key="8">
    <source>
        <dbReference type="RuleBase" id="RU000683"/>
    </source>
</evidence>
<dbReference type="PROSITE" id="PS00082">
    <property type="entry name" value="EXTRADIOL_DIOXYGENAS"/>
    <property type="match status" value="1"/>
</dbReference>
<dbReference type="SUPFAM" id="SSF54593">
    <property type="entry name" value="Glyoxalase/Bleomycin resistance protein/Dihydroxybiphenyl dioxygenase"/>
    <property type="match status" value="2"/>
</dbReference>
<evidence type="ECO:0000256" key="7">
    <source>
        <dbReference type="ARBA" id="ARBA00023004"/>
    </source>
</evidence>
<keyword evidence="4 8" id="KW-0058">Aromatic hydrocarbons catabolism</keyword>
<evidence type="ECO:0000313" key="11">
    <source>
        <dbReference type="Proteomes" id="UP000077173"/>
    </source>
</evidence>
<comment type="similarity">
    <text evidence="2 8">Belongs to the extradiol ring-cleavage dioxygenase family.</text>
</comment>
<dbReference type="InterPro" id="IPR029068">
    <property type="entry name" value="Glyas_Bleomycin-R_OHBP_Dase"/>
</dbReference>
<dbReference type="AlphaFoldDB" id="A0A176YKZ2"/>
<dbReference type="EMBL" id="LSEF01000122">
    <property type="protein sequence ID" value="OAF06428.1"/>
    <property type="molecule type" value="Genomic_DNA"/>
</dbReference>
<keyword evidence="7 8" id="KW-0408">Iron</keyword>
<dbReference type="Pfam" id="PF00903">
    <property type="entry name" value="Glyoxalase"/>
    <property type="match status" value="1"/>
</dbReference>
<name>A0A176YKZ2_9BRAD</name>
<dbReference type="GO" id="GO:0004493">
    <property type="term" value="F:methylmalonyl-CoA epimerase activity"/>
    <property type="evidence" value="ECO:0007669"/>
    <property type="project" value="TreeGrafter"/>
</dbReference>
<protein>
    <submittedName>
        <fullName evidence="10">Glyoxalase</fullName>
    </submittedName>
</protein>
<dbReference type="PROSITE" id="PS51819">
    <property type="entry name" value="VOC"/>
    <property type="match status" value="2"/>
</dbReference>
<evidence type="ECO:0000256" key="1">
    <source>
        <dbReference type="ARBA" id="ARBA00001954"/>
    </source>
</evidence>
<keyword evidence="3" id="KW-0479">Metal-binding</keyword>
<dbReference type="GO" id="GO:0046491">
    <property type="term" value="P:L-methylmalonyl-CoA metabolic process"/>
    <property type="evidence" value="ECO:0007669"/>
    <property type="project" value="TreeGrafter"/>
</dbReference>
<evidence type="ECO:0000256" key="6">
    <source>
        <dbReference type="ARBA" id="ARBA00023002"/>
    </source>
</evidence>
<evidence type="ECO:0000313" key="10">
    <source>
        <dbReference type="EMBL" id="OAF06428.1"/>
    </source>
</evidence>
<dbReference type="InterPro" id="IPR051785">
    <property type="entry name" value="MMCE/EMCE_epimerase"/>
</dbReference>
<dbReference type="Proteomes" id="UP000077173">
    <property type="component" value="Unassembled WGS sequence"/>
</dbReference>
<keyword evidence="6 8" id="KW-0560">Oxidoreductase</keyword>
<dbReference type="InterPro" id="IPR037523">
    <property type="entry name" value="VOC_core"/>
</dbReference>
<dbReference type="InterPro" id="IPR004360">
    <property type="entry name" value="Glyas_Fos-R_dOase_dom"/>
</dbReference>
<dbReference type="RefSeq" id="WP_063682134.1">
    <property type="nucleotide sequence ID" value="NZ_LSEF01000122.1"/>
</dbReference>
<proteinExistence type="inferred from homology"/>
<dbReference type="InterPro" id="IPR000486">
    <property type="entry name" value="Xdiol_ring_cleave_dOase_1/2"/>
</dbReference>
<comment type="caution">
    <text evidence="10">The sequence shown here is derived from an EMBL/GenBank/DDBJ whole genome shotgun (WGS) entry which is preliminary data.</text>
</comment>
<reference evidence="10 11" key="1">
    <citation type="submission" date="2016-02" db="EMBL/GenBank/DDBJ databases">
        <title>Draft genome sequence of the strain BR 10247T Bradyrhizobium neotropicale isolated from nodules of Centrolobium paraense.</title>
        <authorList>
            <person name="Simoes-Araujo J.L."/>
            <person name="Barauna A.C."/>
            <person name="Silva K."/>
            <person name="Zilli J.E."/>
        </authorList>
    </citation>
    <scope>NUCLEOTIDE SEQUENCE [LARGE SCALE GENOMIC DNA]</scope>
    <source>
        <strain evidence="10 11">BR 10247</strain>
    </source>
</reference>
<dbReference type="PANTHER" id="PTHR43048:SF3">
    <property type="entry name" value="METHYLMALONYL-COA EPIMERASE, MITOCHONDRIAL"/>
    <property type="match status" value="1"/>
</dbReference>
<feature type="domain" description="VOC" evidence="9">
    <location>
        <begin position="12"/>
        <end position="122"/>
    </location>
</feature>
<evidence type="ECO:0000256" key="2">
    <source>
        <dbReference type="ARBA" id="ARBA00008784"/>
    </source>
</evidence>